<dbReference type="PATRIC" id="fig|1094496.3.peg.236"/>
<accession>N6VC21</accession>
<keyword evidence="1" id="KW-0472">Membrane</keyword>
<comment type="caution">
    <text evidence="3">The sequence shown here is derived from an EMBL/GenBank/DDBJ whole genome shotgun (WGS) entry which is preliminary data.</text>
</comment>
<dbReference type="GO" id="GO:0005886">
    <property type="term" value="C:plasma membrane"/>
    <property type="evidence" value="ECO:0007669"/>
    <property type="project" value="TreeGrafter"/>
</dbReference>
<dbReference type="PANTHER" id="PTHR30441:SF4">
    <property type="entry name" value="PROTEIN ASMA"/>
    <property type="match status" value="1"/>
</dbReference>
<organism evidence="3 4">
    <name type="scientific">Bartonella schoenbuchensis m07a</name>
    <dbReference type="NCBI Taxonomy" id="1094496"/>
    <lineage>
        <taxon>Bacteria</taxon>
        <taxon>Pseudomonadati</taxon>
        <taxon>Pseudomonadota</taxon>
        <taxon>Alphaproteobacteria</taxon>
        <taxon>Hyphomicrobiales</taxon>
        <taxon>Bartonellaceae</taxon>
        <taxon>Bartonella</taxon>
    </lineage>
</organism>
<keyword evidence="1" id="KW-0812">Transmembrane</keyword>
<evidence type="ECO:0000313" key="3">
    <source>
        <dbReference type="EMBL" id="ENN91355.1"/>
    </source>
</evidence>
<evidence type="ECO:0000259" key="2">
    <source>
        <dbReference type="Pfam" id="PF05170"/>
    </source>
</evidence>
<dbReference type="Proteomes" id="UP000014242">
    <property type="component" value="Unassembled WGS sequence"/>
</dbReference>
<proteinExistence type="predicted"/>
<name>N6VC21_9HYPH</name>
<evidence type="ECO:0000256" key="1">
    <source>
        <dbReference type="SAM" id="Phobius"/>
    </source>
</evidence>
<dbReference type="Pfam" id="PF05170">
    <property type="entry name" value="AsmA"/>
    <property type="match status" value="2"/>
</dbReference>
<dbReference type="AlphaFoldDB" id="N6VC21"/>
<feature type="domain" description="AsmA" evidence="2">
    <location>
        <begin position="6"/>
        <end position="199"/>
    </location>
</feature>
<dbReference type="EMBL" id="AGWC01000004">
    <property type="protein sequence ID" value="ENN91355.1"/>
    <property type="molecule type" value="Genomic_DNA"/>
</dbReference>
<dbReference type="InterPro" id="IPR052894">
    <property type="entry name" value="AsmA-related"/>
</dbReference>
<keyword evidence="4" id="KW-1185">Reference proteome</keyword>
<dbReference type="GO" id="GO:0090313">
    <property type="term" value="P:regulation of protein targeting to membrane"/>
    <property type="evidence" value="ECO:0007669"/>
    <property type="project" value="TreeGrafter"/>
</dbReference>
<feature type="transmembrane region" description="Helical" evidence="1">
    <location>
        <begin position="12"/>
        <end position="31"/>
    </location>
</feature>
<evidence type="ECO:0000313" key="4">
    <source>
        <dbReference type="Proteomes" id="UP000014242"/>
    </source>
</evidence>
<sequence>MLIRIIKFLSGVFVAVVFLLGTSVIVLPYLVSTDAIRVRMAQDLSAWTGYNVQLREPPRLKLFPYPKAFLSGITLTSKIDDVAPLMEAESIEVDLSLIDLLRGCVSFSETRIVRPQFVMEKPFKTVSDFFNTLSRSRGTLGLAVRNAREIVKLNPDQPDIESLLNQPFGRIVIENGVLIYRDSVSDVTEKITGLNATIDWSESTQAARFRANARWHGELTELLINADQALLLLAGGQSSLRVSFNSLRGGITFTGKARLSEYYIFDGKVSMRSPGWNQTLAWIGGNQFWGGRLKLPIVWESHFLAQPKRIEMNNITFNMGAANARGALEFDFQNRVPNIIGSLAFDGMSLNILESIFSPLGEENKFLDTAIFDRIGLDVRISAPQAKIGKIALTNLAATMQIKNGHGIFDLGNANIFGGSIQSNVQIVPDGKKARFEGRISGTSVDAQTFSEALGLTPSIQAKTDFIVTMQMLVSSWSEVLEKMQGQLTVNMPSSGRLLRYDLNELQHKLSKNEQFFLINNHAVSTPFERLNIKAKFSDGMVTEIESLMHTADWNLSIGGSIAMPITKKKQEDFILQGRLQKNNRSDTLCKDVQCLTNSLVRPFSFSLSSTEQSLGKFFVKKNIDEN</sequence>
<keyword evidence="1" id="KW-1133">Transmembrane helix</keyword>
<dbReference type="InterPro" id="IPR007844">
    <property type="entry name" value="AsmA"/>
</dbReference>
<protein>
    <submittedName>
        <fullName evidence="3">AsmA family protein</fullName>
    </submittedName>
</protein>
<gene>
    <name evidence="3" type="primary">asmA</name>
    <name evidence="3" type="ORF">m07a_02280</name>
</gene>
<dbReference type="PANTHER" id="PTHR30441">
    <property type="entry name" value="DUF748 DOMAIN-CONTAINING PROTEIN"/>
    <property type="match status" value="1"/>
</dbReference>
<dbReference type="HOGENOM" id="CLU_029420_0_0_5"/>
<feature type="domain" description="AsmA" evidence="2">
    <location>
        <begin position="370"/>
        <end position="545"/>
    </location>
</feature>
<reference evidence="3 4" key="1">
    <citation type="journal article" date="2013" name="PLoS Genet.">
        <title>A gene transfer agent and a dynamic repertoire of secretion systems hold the keys to the explosive radiation of the emerging pathogen Bartonella.</title>
        <authorList>
            <person name="Guy L."/>
            <person name="Nystedt B."/>
            <person name="Toft C."/>
            <person name="Zaremba-Niedzwiedzka K."/>
            <person name="Berglund E.C."/>
            <person name="Granberg F."/>
            <person name="Naslund K."/>
            <person name="Eriksson A.S."/>
            <person name="Andersson S.G."/>
        </authorList>
    </citation>
    <scope>NUCLEOTIDE SEQUENCE [LARGE SCALE GENOMIC DNA]</scope>
    <source>
        <strain evidence="4">m07a</strain>
    </source>
</reference>
<dbReference type="RefSeq" id="WP_010703384.1">
    <property type="nucleotide sequence ID" value="NZ_KB915628.1"/>
</dbReference>
<dbReference type="eggNOG" id="COG2982">
    <property type="taxonomic scope" value="Bacteria"/>
</dbReference>